<evidence type="ECO:0000313" key="1">
    <source>
        <dbReference type="EMBL" id="KZS11842.1"/>
    </source>
</evidence>
<organism evidence="1 2">
    <name type="scientific">Daphnia magna</name>
    <dbReference type="NCBI Taxonomy" id="35525"/>
    <lineage>
        <taxon>Eukaryota</taxon>
        <taxon>Metazoa</taxon>
        <taxon>Ecdysozoa</taxon>
        <taxon>Arthropoda</taxon>
        <taxon>Crustacea</taxon>
        <taxon>Branchiopoda</taxon>
        <taxon>Diplostraca</taxon>
        <taxon>Cladocera</taxon>
        <taxon>Anomopoda</taxon>
        <taxon>Daphniidae</taxon>
        <taxon>Daphnia</taxon>
    </lineage>
</organism>
<comment type="caution">
    <text evidence="1">The sequence shown here is derived from an EMBL/GenBank/DDBJ whole genome shotgun (WGS) entry which is preliminary data.</text>
</comment>
<proteinExistence type="predicted"/>
<name>A0A164V0D5_9CRUS</name>
<gene>
    <name evidence="1" type="ORF">APZ42_023372</name>
</gene>
<sequence length="94" mass="10730">MLTNQVFCGLLSNHFSHTPPPSLIVLKQVIGEKCLDSVNFDQEMKRRKQSKLDASRVTSVARLTRISINWDQKAPAQFEKSDRLHARCDAHLNL</sequence>
<evidence type="ECO:0000313" key="2">
    <source>
        <dbReference type="Proteomes" id="UP000076858"/>
    </source>
</evidence>
<dbReference type="Proteomes" id="UP000076858">
    <property type="component" value="Unassembled WGS sequence"/>
</dbReference>
<accession>A0A164V0D5</accession>
<keyword evidence="2" id="KW-1185">Reference proteome</keyword>
<reference evidence="1 2" key="1">
    <citation type="submission" date="2016-03" db="EMBL/GenBank/DDBJ databases">
        <title>EvidentialGene: Evidence-directed Construction of Genes on Genomes.</title>
        <authorList>
            <person name="Gilbert D.G."/>
            <person name="Choi J.-H."/>
            <person name="Mockaitis K."/>
            <person name="Colbourne J."/>
            <person name="Pfrender M."/>
        </authorList>
    </citation>
    <scope>NUCLEOTIDE SEQUENCE [LARGE SCALE GENOMIC DNA]</scope>
    <source>
        <strain evidence="1 2">Xinb3</strain>
        <tissue evidence="1">Complete organism</tissue>
    </source>
</reference>
<dbReference type="EMBL" id="LRGB01001519">
    <property type="protein sequence ID" value="KZS11842.1"/>
    <property type="molecule type" value="Genomic_DNA"/>
</dbReference>
<dbReference type="AlphaFoldDB" id="A0A164V0D5"/>
<protein>
    <submittedName>
        <fullName evidence="1">Uncharacterized protein</fullName>
    </submittedName>
</protein>